<evidence type="ECO:0000256" key="1">
    <source>
        <dbReference type="SAM" id="MobiDB-lite"/>
    </source>
</evidence>
<dbReference type="AlphaFoldDB" id="A0A7R8W4M2"/>
<sequence>MPPTMPGDVGWAGVSVELTFQKALLVAVLSTCAGQRVRRQVDFLEEFTVPRTDAEISLDLPSNSTSIYQNIVDTFDCSGRIYGYYADQDNECRIFHICMPISYPDGRQEIAKWSFICPERTIFDQAYLVCNHEDDATPCEAAQTYYNINEEFGRIPDQAQTNEPTFDLRSREGRSFNQDTDNINEIRRNEQPEVQQFQQPEPQQFQQPEPQQFQQPEVQPFQQPQVQHFQQPEVQQFHPEVQQFQQPEIQQPEVQQFQQPEVQQFQQPAVQQFQQPPVQQFQRPAVQQFQQPAVQQFQQPPVQQFQQPSRQFGQQFQQPVRQTEPQTQRFFQPQQNFRAQSNTDFGDFIQLGGGRF</sequence>
<name>A0A7R8W4M2_9CRUS</name>
<dbReference type="OrthoDB" id="6407151at2759"/>
<dbReference type="Pfam" id="PF01607">
    <property type="entry name" value="CBM_14"/>
    <property type="match status" value="1"/>
</dbReference>
<feature type="compositionally biased region" description="Low complexity" evidence="1">
    <location>
        <begin position="192"/>
        <end position="220"/>
    </location>
</feature>
<gene>
    <name evidence="2" type="ORF">CTOB1V02_LOCUS117</name>
</gene>
<feature type="region of interest" description="Disordered" evidence="1">
    <location>
        <begin position="156"/>
        <end position="220"/>
    </location>
</feature>
<organism evidence="2">
    <name type="scientific">Cyprideis torosa</name>
    <dbReference type="NCBI Taxonomy" id="163714"/>
    <lineage>
        <taxon>Eukaryota</taxon>
        <taxon>Metazoa</taxon>
        <taxon>Ecdysozoa</taxon>
        <taxon>Arthropoda</taxon>
        <taxon>Crustacea</taxon>
        <taxon>Oligostraca</taxon>
        <taxon>Ostracoda</taxon>
        <taxon>Podocopa</taxon>
        <taxon>Podocopida</taxon>
        <taxon>Cytherocopina</taxon>
        <taxon>Cytheroidea</taxon>
        <taxon>Cytherideidae</taxon>
        <taxon>Cyprideis</taxon>
    </lineage>
</organism>
<dbReference type="GO" id="GO:0008061">
    <property type="term" value="F:chitin binding"/>
    <property type="evidence" value="ECO:0007669"/>
    <property type="project" value="InterPro"/>
</dbReference>
<accession>A0A7R8W4M2</accession>
<evidence type="ECO:0000313" key="2">
    <source>
        <dbReference type="EMBL" id="CAD7222100.1"/>
    </source>
</evidence>
<dbReference type="EMBL" id="OB660027">
    <property type="protein sequence ID" value="CAD7222100.1"/>
    <property type="molecule type" value="Genomic_DNA"/>
</dbReference>
<dbReference type="InterPro" id="IPR002557">
    <property type="entry name" value="Chitin-bd_dom"/>
</dbReference>
<reference evidence="2" key="1">
    <citation type="submission" date="2020-11" db="EMBL/GenBank/DDBJ databases">
        <authorList>
            <person name="Tran Van P."/>
        </authorList>
    </citation>
    <scope>NUCLEOTIDE SEQUENCE</scope>
</reference>
<dbReference type="InterPro" id="IPR036508">
    <property type="entry name" value="Chitin-bd_dom_sf"/>
</dbReference>
<dbReference type="PROSITE" id="PS50940">
    <property type="entry name" value="CHIT_BIND_II"/>
    <property type="match status" value="1"/>
</dbReference>
<proteinExistence type="predicted"/>
<dbReference type="SUPFAM" id="SSF57625">
    <property type="entry name" value="Invertebrate chitin-binding proteins"/>
    <property type="match status" value="1"/>
</dbReference>
<protein>
    <submittedName>
        <fullName evidence="2">Uncharacterized protein</fullName>
    </submittedName>
</protein>
<dbReference type="GO" id="GO:0005576">
    <property type="term" value="C:extracellular region"/>
    <property type="evidence" value="ECO:0007669"/>
    <property type="project" value="InterPro"/>
</dbReference>